<dbReference type="SUPFAM" id="SSF54001">
    <property type="entry name" value="Cysteine proteinases"/>
    <property type="match status" value="1"/>
</dbReference>
<dbReference type="GO" id="GO:0008234">
    <property type="term" value="F:cysteine-type peptidase activity"/>
    <property type="evidence" value="ECO:0007669"/>
    <property type="project" value="InterPro"/>
</dbReference>
<evidence type="ECO:0000256" key="3">
    <source>
        <dbReference type="ARBA" id="ARBA00022801"/>
    </source>
</evidence>
<feature type="compositionally biased region" description="Basic and acidic residues" evidence="4">
    <location>
        <begin position="123"/>
        <end position="136"/>
    </location>
</feature>
<feature type="domain" description="Ubiquitin-like protease family profile" evidence="5">
    <location>
        <begin position="459"/>
        <end position="616"/>
    </location>
</feature>
<dbReference type="Gene3D" id="3.40.395.10">
    <property type="entry name" value="Adenoviral Proteinase, Chain A"/>
    <property type="match status" value="1"/>
</dbReference>
<dbReference type="InterPro" id="IPR003653">
    <property type="entry name" value="Peptidase_C48_C"/>
</dbReference>
<dbReference type="OrthoDB" id="4226396at2759"/>
<dbReference type="InterPro" id="IPR038765">
    <property type="entry name" value="Papain-like_cys_pep_sf"/>
</dbReference>
<feature type="region of interest" description="Disordered" evidence="4">
    <location>
        <begin position="112"/>
        <end position="147"/>
    </location>
</feature>
<reference evidence="7" key="1">
    <citation type="submission" date="2020-06" db="EMBL/GenBank/DDBJ databases">
        <title>A chromosome-scale genome assembly of Talaromyces rugulosus W13939.</title>
        <authorList>
            <person name="Wang B."/>
            <person name="Guo L."/>
            <person name="Ye K."/>
            <person name="Wang L."/>
        </authorList>
    </citation>
    <scope>NUCLEOTIDE SEQUENCE [LARGE SCALE GENOMIC DNA]</scope>
    <source>
        <strain evidence="7">W13939</strain>
    </source>
</reference>
<dbReference type="GeneID" id="55996263"/>
<feature type="compositionally biased region" description="Polar residues" evidence="4">
    <location>
        <begin position="112"/>
        <end position="122"/>
    </location>
</feature>
<dbReference type="KEGG" id="trg:TRUGW13939_08775"/>
<dbReference type="AlphaFoldDB" id="A0A7H8RAK2"/>
<keyword evidence="2" id="KW-0645">Protease</keyword>
<dbReference type="RefSeq" id="XP_035347797.1">
    <property type="nucleotide sequence ID" value="XM_035491904.1"/>
</dbReference>
<evidence type="ECO:0000256" key="2">
    <source>
        <dbReference type="ARBA" id="ARBA00022670"/>
    </source>
</evidence>
<dbReference type="PROSITE" id="PS50600">
    <property type="entry name" value="ULP_PROTEASE"/>
    <property type="match status" value="1"/>
</dbReference>
<proteinExistence type="inferred from homology"/>
<keyword evidence="7" id="KW-1185">Reference proteome</keyword>
<evidence type="ECO:0000313" key="7">
    <source>
        <dbReference type="Proteomes" id="UP000509510"/>
    </source>
</evidence>
<dbReference type="GO" id="GO:0019783">
    <property type="term" value="F:ubiquitin-like protein peptidase activity"/>
    <property type="evidence" value="ECO:0007669"/>
    <property type="project" value="UniProtKB-ARBA"/>
</dbReference>
<evidence type="ECO:0000259" key="5">
    <source>
        <dbReference type="PROSITE" id="PS50600"/>
    </source>
</evidence>
<dbReference type="Pfam" id="PF02902">
    <property type="entry name" value="Peptidase_C48"/>
    <property type="match status" value="1"/>
</dbReference>
<evidence type="ECO:0000313" key="6">
    <source>
        <dbReference type="EMBL" id="QKX61623.1"/>
    </source>
</evidence>
<evidence type="ECO:0000256" key="4">
    <source>
        <dbReference type="SAM" id="MobiDB-lite"/>
    </source>
</evidence>
<protein>
    <recommendedName>
        <fullName evidence="5">Ubiquitin-like protease family profile domain-containing protein</fullName>
    </recommendedName>
</protein>
<name>A0A7H8RAK2_TALRU</name>
<dbReference type="EMBL" id="CP055902">
    <property type="protein sequence ID" value="QKX61623.1"/>
    <property type="molecule type" value="Genomic_DNA"/>
</dbReference>
<dbReference type="GO" id="GO:0006508">
    <property type="term" value="P:proteolysis"/>
    <property type="evidence" value="ECO:0007669"/>
    <property type="project" value="UniProtKB-KW"/>
</dbReference>
<accession>A0A7H8RAK2</accession>
<gene>
    <name evidence="6" type="ORF">TRUGW13939_08775</name>
</gene>
<comment type="similarity">
    <text evidence="1">Belongs to the peptidase C48 family.</text>
</comment>
<organism evidence="6 7">
    <name type="scientific">Talaromyces rugulosus</name>
    <name type="common">Penicillium rugulosum</name>
    <dbReference type="NCBI Taxonomy" id="121627"/>
    <lineage>
        <taxon>Eukaryota</taxon>
        <taxon>Fungi</taxon>
        <taxon>Dikarya</taxon>
        <taxon>Ascomycota</taxon>
        <taxon>Pezizomycotina</taxon>
        <taxon>Eurotiomycetes</taxon>
        <taxon>Eurotiomycetidae</taxon>
        <taxon>Eurotiales</taxon>
        <taxon>Trichocomaceae</taxon>
        <taxon>Talaromyces</taxon>
        <taxon>Talaromyces sect. Islandici</taxon>
    </lineage>
</organism>
<keyword evidence="3" id="KW-0378">Hydrolase</keyword>
<evidence type="ECO:0000256" key="1">
    <source>
        <dbReference type="ARBA" id="ARBA00005234"/>
    </source>
</evidence>
<sequence length="656" mass="74493">MDSNSFVLQQTPETACSTDKAMKLLREAFQLIISDGVDLRREPEFCMIVDQLCEKAPEAAEAIVGTIQKSPKIDCLNFYGETLAIRKRKSTEDPIYRSPKYARRISNSSDANLVLGQDSTENGVKEENQGTEKDLANDGTPRTKSRSQVVEGQELAIADMNLGVSTDKIPLAEETTESTILDMTLQAVHVIHQLCTYTKDVPRAIHAQILQTIQKSHSGRVTAPIDTQWSDGSRWLQILDMGSSTGIRTTVLNMVEYMGAWEWFDEQCKHAEATVCTKKGKLVERKWISGVGPVTVKEVGDTANFEGKRKELRKRIINQLHRGEKLSKLVKVIGLGILLSPKIWDYTKMGWKHLDTLIKNTQSDHREMELYRILSGQVERLVHEGSPDLHAFYNDLESEELISSCQVDQWRKEYILGSDPLPDAELNAAVDQLVHLISNKVLHKNTPDKEDTISVNGSTELFCNIFEQLRPGRWMSDEIIMAVMQIVDKPTFVRHGLRIPLDEIVHGQLQAIKRPFANWARQMGNYRRVTKEADSLVYFCPINHQNSHYSLLEINEPERKIHHFDSLAERARQDRVSSLIKKEFAGLKYLYEEAATPQQIDGWSCGARVIWNFKRLANGLPIGPRDTVHDSNRMTLEIVDGLMACVEDGRIIKYRD</sequence>
<dbReference type="Proteomes" id="UP000509510">
    <property type="component" value="Chromosome V"/>
</dbReference>